<keyword evidence="3" id="KW-0808">Transferase</keyword>
<feature type="transmembrane region" description="Helical" evidence="1">
    <location>
        <begin position="43"/>
        <end position="62"/>
    </location>
</feature>
<sequence length="347" mass="37252">MAHPAPSPARLPLLDGLRGFAALAVLFHHEPGVYGSHGLLGRAYLAVDFFFMLSGFVLALAFDDRFRRGLDPDSFIVARLGRLWPVLALGVLIGGAAHLWAGEGSVVIWLTLFSLALVPVARGEWAIYQLNGPQWSLTFEVLANYAHATLLWRLSNRALLGLTLACGAVLAWCGLGWGSLGVGDVAANWWGGFARIGFGYGMGLWLARRWRAGTGRPPAWAAWSGAMILPVTLTTGAFWPGSWVEVDMACVFLLFPISLWCAAHVSLRGGIVGWASALGAVSYPVYALHVPLLWWGGKIARLHPEHQSAIRLGTLALIIALSVAVARSPLARGWRPGKSLALRPSAG</sequence>
<keyword evidence="3" id="KW-0012">Acyltransferase</keyword>
<dbReference type="InterPro" id="IPR050879">
    <property type="entry name" value="Acyltransferase_3"/>
</dbReference>
<name>A0ABW9XA49_9SPHN</name>
<evidence type="ECO:0000256" key="1">
    <source>
        <dbReference type="SAM" id="Phobius"/>
    </source>
</evidence>
<accession>A0ABW9XA49</accession>
<keyword evidence="1" id="KW-1133">Transmembrane helix</keyword>
<feature type="transmembrane region" description="Helical" evidence="1">
    <location>
        <begin position="274"/>
        <end position="296"/>
    </location>
</feature>
<dbReference type="PANTHER" id="PTHR23028">
    <property type="entry name" value="ACETYLTRANSFERASE"/>
    <property type="match status" value="1"/>
</dbReference>
<feature type="transmembrane region" description="Helical" evidence="1">
    <location>
        <begin position="189"/>
        <end position="207"/>
    </location>
</feature>
<feature type="transmembrane region" description="Helical" evidence="1">
    <location>
        <begin position="219"/>
        <end position="240"/>
    </location>
</feature>
<feature type="transmembrane region" description="Helical" evidence="1">
    <location>
        <begin position="246"/>
        <end position="267"/>
    </location>
</feature>
<dbReference type="RefSeq" id="WP_161716657.1">
    <property type="nucleotide sequence ID" value="NZ_JAAAPO010000001.1"/>
</dbReference>
<comment type="caution">
    <text evidence="3">The sequence shown here is derived from an EMBL/GenBank/DDBJ whole genome shotgun (WGS) entry which is preliminary data.</text>
</comment>
<reference evidence="4" key="1">
    <citation type="submission" date="2020-01" db="EMBL/GenBank/DDBJ databases">
        <title>Sphingomonas sp. strain CSW-10.</title>
        <authorList>
            <person name="Chen W.-M."/>
        </authorList>
    </citation>
    <scope>NUCLEOTIDE SEQUENCE [LARGE SCALE GENOMIC DNA]</scope>
    <source>
        <strain evidence="4">FSY-8</strain>
    </source>
</reference>
<feature type="transmembrane region" description="Helical" evidence="1">
    <location>
        <begin position="83"/>
        <end position="101"/>
    </location>
</feature>
<evidence type="ECO:0000259" key="2">
    <source>
        <dbReference type="Pfam" id="PF01757"/>
    </source>
</evidence>
<organism evidence="3 4">
    <name type="scientific">Novosphingobium ovatum</name>
    <dbReference type="NCBI Taxonomy" id="1908523"/>
    <lineage>
        <taxon>Bacteria</taxon>
        <taxon>Pseudomonadati</taxon>
        <taxon>Pseudomonadota</taxon>
        <taxon>Alphaproteobacteria</taxon>
        <taxon>Sphingomonadales</taxon>
        <taxon>Sphingomonadaceae</taxon>
        <taxon>Novosphingobium</taxon>
    </lineage>
</organism>
<dbReference type="InterPro" id="IPR002656">
    <property type="entry name" value="Acyl_transf_3_dom"/>
</dbReference>
<dbReference type="PANTHER" id="PTHR23028:SF134">
    <property type="entry name" value="PUTATIVE (AFU_ORTHOLOGUE AFUA_4G08520)-RELATED"/>
    <property type="match status" value="1"/>
</dbReference>
<feature type="domain" description="Acyltransferase 3" evidence="2">
    <location>
        <begin position="14"/>
        <end position="325"/>
    </location>
</feature>
<gene>
    <name evidence="3" type="ORF">GTZ99_02315</name>
</gene>
<evidence type="ECO:0000313" key="4">
    <source>
        <dbReference type="Proteomes" id="UP000753724"/>
    </source>
</evidence>
<dbReference type="EMBL" id="JAAAPO010000001">
    <property type="protein sequence ID" value="NBC35387.1"/>
    <property type="molecule type" value="Genomic_DNA"/>
</dbReference>
<keyword evidence="1" id="KW-0472">Membrane</keyword>
<feature type="transmembrane region" description="Helical" evidence="1">
    <location>
        <begin position="107"/>
        <end position="128"/>
    </location>
</feature>
<evidence type="ECO:0000313" key="3">
    <source>
        <dbReference type="EMBL" id="NBC35387.1"/>
    </source>
</evidence>
<dbReference type="Proteomes" id="UP000753724">
    <property type="component" value="Unassembled WGS sequence"/>
</dbReference>
<feature type="transmembrane region" description="Helical" evidence="1">
    <location>
        <begin position="158"/>
        <end position="177"/>
    </location>
</feature>
<protein>
    <submittedName>
        <fullName evidence="3">Acyltransferase family protein</fullName>
    </submittedName>
</protein>
<proteinExistence type="predicted"/>
<keyword evidence="4" id="KW-1185">Reference proteome</keyword>
<dbReference type="Pfam" id="PF01757">
    <property type="entry name" value="Acyl_transf_3"/>
    <property type="match status" value="1"/>
</dbReference>
<feature type="transmembrane region" description="Helical" evidence="1">
    <location>
        <begin position="308"/>
        <end position="326"/>
    </location>
</feature>
<keyword evidence="1" id="KW-0812">Transmembrane</keyword>
<dbReference type="GO" id="GO:0016746">
    <property type="term" value="F:acyltransferase activity"/>
    <property type="evidence" value="ECO:0007669"/>
    <property type="project" value="UniProtKB-KW"/>
</dbReference>